<dbReference type="Proteomes" id="UP000011761">
    <property type="component" value="Unassembled WGS sequence"/>
</dbReference>
<reference evidence="3 4" key="1">
    <citation type="journal article" date="2012" name="PLoS Pathog.">
        <title>Diverse lifestyles and strategies of plant pathogenesis encoded in the genomes of eighteen Dothideomycetes fungi.</title>
        <authorList>
            <person name="Ohm R.A."/>
            <person name="Feau N."/>
            <person name="Henrissat B."/>
            <person name="Schoch C.L."/>
            <person name="Horwitz B.A."/>
            <person name="Barry K.W."/>
            <person name="Condon B.J."/>
            <person name="Copeland A.C."/>
            <person name="Dhillon B."/>
            <person name="Glaser F."/>
            <person name="Hesse C.N."/>
            <person name="Kosti I."/>
            <person name="LaButti K."/>
            <person name="Lindquist E.A."/>
            <person name="Lucas S."/>
            <person name="Salamov A.A."/>
            <person name="Bradshaw R.E."/>
            <person name="Ciuffetti L."/>
            <person name="Hamelin R.C."/>
            <person name="Kema G.H.J."/>
            <person name="Lawrence C."/>
            <person name="Scott J.A."/>
            <person name="Spatafora J.W."/>
            <person name="Turgeon B.G."/>
            <person name="de Wit P.J.G.M."/>
            <person name="Zhong S."/>
            <person name="Goodwin S.B."/>
            <person name="Grigoriev I.V."/>
        </authorList>
    </citation>
    <scope>NUCLEOTIDE SEQUENCE [LARGE SCALE GENOMIC DNA]</scope>
    <source>
        <strain evidence="3 4">UAMH 10762</strain>
    </source>
</reference>
<dbReference type="Gene3D" id="3.40.50.300">
    <property type="entry name" value="P-loop containing nucleotide triphosphate hydrolases"/>
    <property type="match status" value="1"/>
</dbReference>
<dbReference type="InterPro" id="IPR010730">
    <property type="entry name" value="HET"/>
</dbReference>
<dbReference type="Pfam" id="PF06985">
    <property type="entry name" value="HET"/>
    <property type="match status" value="1"/>
</dbReference>
<dbReference type="GO" id="GO:0043531">
    <property type="term" value="F:ADP binding"/>
    <property type="evidence" value="ECO:0007669"/>
    <property type="project" value="InterPro"/>
</dbReference>
<evidence type="ECO:0008006" key="5">
    <source>
        <dbReference type="Google" id="ProtNLM"/>
    </source>
</evidence>
<dbReference type="InterPro" id="IPR027417">
    <property type="entry name" value="P-loop_NTPase"/>
</dbReference>
<feature type="domain" description="NB-ARC" evidence="1">
    <location>
        <begin position="281"/>
        <end position="451"/>
    </location>
</feature>
<evidence type="ECO:0000259" key="2">
    <source>
        <dbReference type="Pfam" id="PF06985"/>
    </source>
</evidence>
<evidence type="ECO:0000313" key="3">
    <source>
        <dbReference type="EMBL" id="EMC91910.1"/>
    </source>
</evidence>
<evidence type="ECO:0000313" key="4">
    <source>
        <dbReference type="Proteomes" id="UP000011761"/>
    </source>
</evidence>
<dbReference type="STRING" id="717646.M2N004"/>
<dbReference type="EMBL" id="KB445563">
    <property type="protein sequence ID" value="EMC91910.1"/>
    <property type="molecule type" value="Genomic_DNA"/>
</dbReference>
<name>M2N004_BAUPA</name>
<dbReference type="InterPro" id="IPR002182">
    <property type="entry name" value="NB-ARC"/>
</dbReference>
<evidence type="ECO:0000259" key="1">
    <source>
        <dbReference type="Pfam" id="PF00931"/>
    </source>
</evidence>
<dbReference type="OrthoDB" id="20872at2759"/>
<dbReference type="eggNOG" id="KOG1840">
    <property type="taxonomic scope" value="Eukaryota"/>
</dbReference>
<dbReference type="OMA" id="VEHWQVE"/>
<dbReference type="GeneID" id="19117245"/>
<accession>M2N004</accession>
<protein>
    <recommendedName>
        <fullName evidence="5">Heterokaryon incompatibility domain-containing protein</fullName>
    </recommendedName>
</protein>
<keyword evidence="4" id="KW-1185">Reference proteome</keyword>
<sequence length="856" mass="96945">MRLLNVNTLEFRVFDRDVPAYATASHRWQAGSEATIGDLQNRRNTGTSGYKKVKSFARYVRKHFSNIHWLWIDTCCVNQDSMPEVDEAVNSMFRWYAGAEVCIAYLADVPSPQSWDRFEASVWFKRGWTLQELLAPPVVLFVSSGWEVIGHESTDGWAERSAGVEKGPALVPRIAEITKIPEEVLYGYSRSKNYTIEERLAWMDGRDTTKSEDKYYSMLGIFDVRMRLSYGETAEVAKQRLLKKIAKSAEMTGTMQAHPVARCHYLPLLPNHKFVGRSVELEMLERKLFTEQDCHAMAVVGLGGIGKTQVVLQYAYSVKGKHPEVSVFWVPALSEEMFEQAYSSLAKTLGINVDPEQQEDVKELLQRHLGTKEAGKWLLVVDNADDLNVLCGAQGTEGLVRYLPQSQSGRTVFTTRNRLVAQRLVGSDVMQLGNMDHAEAVEVLKHALHQKDLVQDEGATTKLLHELEYLPLAITQAAAYINCHAVSLVEYLECMQSTEQDLVYMLSQEMGDSTRYQQSKHAVATTWLVSFTQIVEKHPDAADLLRFMSCIEWRAIPASLLPRMQPVARMTTAIGALCSYSFVTKRGDGHTYDMHRLVHVAARIWIEHNGMKPQTQVNAIQHISEVFPLGEWEDRALWRAYFPHVSHMRKDLYVGRTNDRGLLCMRVGICLVADGRSREAVRWSKESSECYRDFPEDHPDRLASELVLALAYKGNGQIEQAVQLLEHVVTTERGVLPEDHLNLLASQRKLAGSYLANRQIKKAVQLLEHVVTTEKGVLAEDHPDRLISQYVLARAYLANGQLEEAKRLLEHVVASQTKVLAKDHPDRLESQYMLARAYQLNGQSQEAVRLLDSSML</sequence>
<dbReference type="AlphaFoldDB" id="M2N004"/>
<gene>
    <name evidence="3" type="ORF">BAUCODRAFT_79185</name>
</gene>
<dbReference type="KEGG" id="bcom:BAUCODRAFT_79185"/>
<proteinExistence type="predicted"/>
<dbReference type="PANTHER" id="PTHR10622:SF11">
    <property type="entry name" value="HET-DOMAIN-CONTAINING PROTEIN"/>
    <property type="match status" value="1"/>
</dbReference>
<dbReference type="Gene3D" id="1.25.40.10">
    <property type="entry name" value="Tetratricopeptide repeat domain"/>
    <property type="match status" value="1"/>
</dbReference>
<dbReference type="Pfam" id="PF00931">
    <property type="entry name" value="NB-ARC"/>
    <property type="match status" value="1"/>
</dbReference>
<dbReference type="Pfam" id="PF13424">
    <property type="entry name" value="TPR_12"/>
    <property type="match status" value="1"/>
</dbReference>
<dbReference type="RefSeq" id="XP_007681037.1">
    <property type="nucleotide sequence ID" value="XM_007682847.1"/>
</dbReference>
<feature type="domain" description="Heterokaryon incompatibility" evidence="2">
    <location>
        <begin position="21"/>
        <end position="108"/>
    </location>
</feature>
<dbReference type="PANTHER" id="PTHR10622">
    <property type="entry name" value="HET DOMAIN-CONTAINING PROTEIN"/>
    <property type="match status" value="1"/>
</dbReference>
<organism evidence="3 4">
    <name type="scientific">Baudoinia panamericana (strain UAMH 10762)</name>
    <name type="common">Angels' share fungus</name>
    <name type="synonym">Baudoinia compniacensis (strain UAMH 10762)</name>
    <dbReference type="NCBI Taxonomy" id="717646"/>
    <lineage>
        <taxon>Eukaryota</taxon>
        <taxon>Fungi</taxon>
        <taxon>Dikarya</taxon>
        <taxon>Ascomycota</taxon>
        <taxon>Pezizomycotina</taxon>
        <taxon>Dothideomycetes</taxon>
        <taxon>Dothideomycetidae</taxon>
        <taxon>Mycosphaerellales</taxon>
        <taxon>Teratosphaeriaceae</taxon>
        <taxon>Baudoinia</taxon>
    </lineage>
</organism>
<dbReference type="SUPFAM" id="SSF48452">
    <property type="entry name" value="TPR-like"/>
    <property type="match status" value="2"/>
</dbReference>
<dbReference type="SUPFAM" id="SSF52540">
    <property type="entry name" value="P-loop containing nucleoside triphosphate hydrolases"/>
    <property type="match status" value="1"/>
</dbReference>
<dbReference type="HOGENOM" id="CLU_000288_125_4_1"/>
<dbReference type="InterPro" id="IPR011990">
    <property type="entry name" value="TPR-like_helical_dom_sf"/>
</dbReference>